<dbReference type="AlphaFoldDB" id="E8LZ63"/>
<keyword evidence="2" id="KW-1185">Reference proteome</keyword>
<proteinExistence type="predicted"/>
<reference evidence="1 2" key="1">
    <citation type="journal article" date="2012" name="Int. J. Syst. Evol. Microbiol.">
        <title>Vibrio caribbeanicus sp. nov., isolated from the marine sponge Scleritoderma cyanea.</title>
        <authorList>
            <person name="Hoffmann M."/>
            <person name="Monday S.R."/>
            <person name="Allard M.W."/>
            <person name="Strain E.A."/>
            <person name="Whittaker P."/>
            <person name="Naum M."/>
            <person name="McCarthy P.J."/>
            <person name="Lopez J.V."/>
            <person name="Fischer M."/>
            <person name="Brown E.W."/>
        </authorList>
    </citation>
    <scope>NUCLEOTIDE SEQUENCE [LARGE SCALE GENOMIC DNA]</scope>
    <source>
        <strain evidence="1 2">LMG 20546</strain>
    </source>
</reference>
<accession>E8LZ63</accession>
<evidence type="ECO:0000313" key="2">
    <source>
        <dbReference type="Proteomes" id="UP000004371"/>
    </source>
</evidence>
<dbReference type="EMBL" id="AEVS01000101">
    <property type="protein sequence ID" value="EGA64049.1"/>
    <property type="molecule type" value="Genomic_DNA"/>
</dbReference>
<dbReference type="Gene3D" id="3.40.190.290">
    <property type="match status" value="1"/>
</dbReference>
<sequence length="58" mass="6839">MALPKLFCAEEIESGRLIEQTLDHQLEPLTVYIHYRSISYHSYLTQQLVKFIVDRMAV</sequence>
<dbReference type="SUPFAM" id="SSF53850">
    <property type="entry name" value="Periplasmic binding protein-like II"/>
    <property type="match status" value="1"/>
</dbReference>
<comment type="caution">
    <text evidence="1">The sequence shown here is derived from an EMBL/GenBank/DDBJ whole genome shotgun (WGS) entry which is preliminary data.</text>
</comment>
<dbReference type="Proteomes" id="UP000004371">
    <property type="component" value="Unassembled WGS sequence"/>
</dbReference>
<gene>
    <name evidence="1" type="ORF">VIBR0546_06147</name>
</gene>
<protein>
    <recommendedName>
        <fullName evidence="3">LysR family transcriptional regulator</fullName>
    </recommendedName>
</protein>
<name>E8LZ63_9VIBR</name>
<evidence type="ECO:0000313" key="1">
    <source>
        <dbReference type="EMBL" id="EGA64049.1"/>
    </source>
</evidence>
<evidence type="ECO:0008006" key="3">
    <source>
        <dbReference type="Google" id="ProtNLM"/>
    </source>
</evidence>
<organism evidence="1 2">
    <name type="scientific">Vibrio brasiliensis LMG 20546</name>
    <dbReference type="NCBI Taxonomy" id="945543"/>
    <lineage>
        <taxon>Bacteria</taxon>
        <taxon>Pseudomonadati</taxon>
        <taxon>Pseudomonadota</taxon>
        <taxon>Gammaproteobacteria</taxon>
        <taxon>Vibrionales</taxon>
        <taxon>Vibrionaceae</taxon>
        <taxon>Vibrio</taxon>
        <taxon>Vibrio oreintalis group</taxon>
    </lineage>
</organism>